<dbReference type="AlphaFoldDB" id="A0A081D7V2"/>
<evidence type="ECO:0000313" key="3">
    <source>
        <dbReference type="Proteomes" id="UP000028980"/>
    </source>
</evidence>
<dbReference type="Pfam" id="PF17768">
    <property type="entry name" value="RecJ_OB"/>
    <property type="match status" value="1"/>
</dbReference>
<comment type="caution">
    <text evidence="2">The sequence shown here is derived from an EMBL/GenBank/DDBJ whole genome shotgun (WGS) entry which is preliminary data.</text>
</comment>
<name>A0A081D7V2_NONUL</name>
<evidence type="ECO:0000259" key="1">
    <source>
        <dbReference type="Pfam" id="PF17768"/>
    </source>
</evidence>
<dbReference type="EMBL" id="BBLG01000001">
    <property type="protein sequence ID" value="GAK74998.1"/>
    <property type="molecule type" value="Genomic_DNA"/>
</dbReference>
<dbReference type="Gene3D" id="2.40.50.460">
    <property type="match status" value="1"/>
</dbReference>
<feature type="domain" description="RecJ OB" evidence="1">
    <location>
        <begin position="7"/>
        <end position="73"/>
    </location>
</feature>
<keyword evidence="2" id="KW-0269">Exonuclease</keyword>
<reference evidence="2 3" key="1">
    <citation type="journal article" date="2014" name="Genome Announc.">
        <title>Draft Genome Sequences of Marine Flavobacterium Nonlabens Strains NR17, NR24, NR27, NR32, NR33, and Ara13.</title>
        <authorList>
            <person name="Nakanishi M."/>
            <person name="Meirelles P."/>
            <person name="Suzuki R."/>
            <person name="Takatani N."/>
            <person name="Mino S."/>
            <person name="Suda W."/>
            <person name="Oshima K."/>
            <person name="Hattori M."/>
            <person name="Ohkuma M."/>
            <person name="Hosokawa M."/>
            <person name="Miyashita K."/>
            <person name="Thompson F.L."/>
            <person name="Niwa A."/>
            <person name="Sawabe T."/>
            <person name="Sawabe T."/>
        </authorList>
    </citation>
    <scope>NUCLEOTIDE SEQUENCE [LARGE SCALE GENOMIC DNA]</scope>
    <source>
        <strain evidence="3">JCM19296</strain>
    </source>
</reference>
<keyword evidence="2" id="KW-0540">Nuclease</keyword>
<accession>A0A081D7V2</accession>
<keyword evidence="2" id="KW-0378">Hydrolase</keyword>
<gene>
    <name evidence="2" type="ORF">JCM19296_576</name>
</gene>
<protein>
    <submittedName>
        <fullName evidence="2">Single-stranded-DNA-specific exonuclease RecJ</fullName>
    </submittedName>
</protein>
<sequence>MDTGYGKCVGKAEDHLKIKVVKKQNDRHAIDAIGFNLGKKIDLIKSDDKFDIAYTISENEWNGNVTLQLMLKDIKA</sequence>
<dbReference type="GO" id="GO:0004527">
    <property type="term" value="F:exonuclease activity"/>
    <property type="evidence" value="ECO:0007669"/>
    <property type="project" value="UniProtKB-KW"/>
</dbReference>
<proteinExistence type="predicted"/>
<dbReference type="Proteomes" id="UP000028980">
    <property type="component" value="Unassembled WGS sequence"/>
</dbReference>
<organism evidence="2 3">
    <name type="scientific">Nonlabens ulvanivorans</name>
    <name type="common">Persicivirga ulvanivorans</name>
    <dbReference type="NCBI Taxonomy" id="906888"/>
    <lineage>
        <taxon>Bacteria</taxon>
        <taxon>Pseudomonadati</taxon>
        <taxon>Bacteroidota</taxon>
        <taxon>Flavobacteriia</taxon>
        <taxon>Flavobacteriales</taxon>
        <taxon>Flavobacteriaceae</taxon>
        <taxon>Nonlabens</taxon>
    </lineage>
</organism>
<dbReference type="InterPro" id="IPR041122">
    <property type="entry name" value="RecJ_OB"/>
</dbReference>
<evidence type="ECO:0000313" key="2">
    <source>
        <dbReference type="EMBL" id="GAK74998.1"/>
    </source>
</evidence>